<comment type="caution">
    <text evidence="3">The sequence shown here is derived from an EMBL/GenBank/DDBJ whole genome shotgun (WGS) entry which is preliminary data.</text>
</comment>
<feature type="compositionally biased region" description="Low complexity" evidence="1">
    <location>
        <begin position="56"/>
        <end position="73"/>
    </location>
</feature>
<dbReference type="OrthoDB" id="3575534at2"/>
<protein>
    <submittedName>
        <fullName evidence="3">Uncharacterized protein</fullName>
    </submittedName>
</protein>
<feature type="signal peptide" evidence="2">
    <location>
        <begin position="1"/>
        <end position="46"/>
    </location>
</feature>
<feature type="region of interest" description="Disordered" evidence="1">
    <location>
        <begin position="44"/>
        <end position="157"/>
    </location>
</feature>
<dbReference type="Proteomes" id="UP000320338">
    <property type="component" value="Unassembled WGS sequence"/>
</dbReference>
<dbReference type="EMBL" id="BJNG01000005">
    <property type="protein sequence ID" value="GEC18424.1"/>
    <property type="molecule type" value="Genomic_DNA"/>
</dbReference>
<feature type="region of interest" description="Disordered" evidence="1">
    <location>
        <begin position="1"/>
        <end position="24"/>
    </location>
</feature>
<keyword evidence="4" id="KW-1185">Reference proteome</keyword>
<reference evidence="3 4" key="1">
    <citation type="submission" date="2019-06" db="EMBL/GenBank/DDBJ databases">
        <title>Whole genome shotgun sequence of Pseudonocardia hydrocarbonoxydans NBRC 14498.</title>
        <authorList>
            <person name="Hosoyama A."/>
            <person name="Uohara A."/>
            <person name="Ohji S."/>
            <person name="Ichikawa N."/>
        </authorList>
    </citation>
    <scope>NUCLEOTIDE SEQUENCE [LARGE SCALE GENOMIC DNA]</scope>
    <source>
        <strain evidence="3 4">NBRC 14498</strain>
    </source>
</reference>
<dbReference type="RefSeq" id="WP_141276974.1">
    <property type="nucleotide sequence ID" value="NZ_BAAARZ010000037.1"/>
</dbReference>
<sequence>MGRHRLRPASRPGRPRHAAPRGPVRFAAAGPLAAALLVAGPAVALADDDPPPPAPVDGAGTLLGSALGTGPDASDADADADADSDADSDSADTGPVTGADVVRDSAAAQDAPAEDATDDAAADEVPDEEDAGQEDGAAPAGEESAAALPAAEAGSTDVTLLEKNDSGVTGSATIDAERVVATATGLNPDSRYVSFFYGATSSATNNNPCILDGTNPLPAEQTVGEWEVDEDGNGTLSAANPLGARYALQAGTMSIREVQHDFSTATALPVNPVSYTLVACGEVERLEVLDPVTDLVPKLPKFPSIPPLS</sequence>
<evidence type="ECO:0000313" key="4">
    <source>
        <dbReference type="Proteomes" id="UP000320338"/>
    </source>
</evidence>
<feature type="compositionally biased region" description="Basic residues" evidence="1">
    <location>
        <begin position="1"/>
        <end position="19"/>
    </location>
</feature>
<evidence type="ECO:0000256" key="2">
    <source>
        <dbReference type="SAM" id="SignalP"/>
    </source>
</evidence>
<feature type="compositionally biased region" description="Acidic residues" evidence="1">
    <location>
        <begin position="74"/>
        <end position="90"/>
    </location>
</feature>
<gene>
    <name evidence="3" type="ORF">PHY01_07070</name>
</gene>
<keyword evidence="2" id="KW-0732">Signal</keyword>
<organism evidence="3 4">
    <name type="scientific">Pseudonocardia hydrocarbonoxydans</name>
    <dbReference type="NCBI Taxonomy" id="76726"/>
    <lineage>
        <taxon>Bacteria</taxon>
        <taxon>Bacillati</taxon>
        <taxon>Actinomycetota</taxon>
        <taxon>Actinomycetes</taxon>
        <taxon>Pseudonocardiales</taxon>
        <taxon>Pseudonocardiaceae</taxon>
        <taxon>Pseudonocardia</taxon>
    </lineage>
</organism>
<evidence type="ECO:0000256" key="1">
    <source>
        <dbReference type="SAM" id="MobiDB-lite"/>
    </source>
</evidence>
<proteinExistence type="predicted"/>
<feature type="chain" id="PRO_5021407602" evidence="2">
    <location>
        <begin position="47"/>
        <end position="309"/>
    </location>
</feature>
<name>A0A4Y3WI17_9PSEU</name>
<accession>A0A4Y3WI17</accession>
<evidence type="ECO:0000313" key="3">
    <source>
        <dbReference type="EMBL" id="GEC18424.1"/>
    </source>
</evidence>
<feature type="compositionally biased region" description="Low complexity" evidence="1">
    <location>
        <begin position="136"/>
        <end position="155"/>
    </location>
</feature>
<feature type="compositionally biased region" description="Acidic residues" evidence="1">
    <location>
        <begin position="112"/>
        <end position="133"/>
    </location>
</feature>
<dbReference type="AlphaFoldDB" id="A0A4Y3WI17"/>